<dbReference type="EMBL" id="CP025781">
    <property type="protein sequence ID" value="QBC42699.1"/>
    <property type="molecule type" value="Genomic_DNA"/>
</dbReference>
<dbReference type="GO" id="GO:0016616">
    <property type="term" value="F:oxidoreductase activity, acting on the CH-OH group of donors, NAD or NADP as acceptor"/>
    <property type="evidence" value="ECO:0007669"/>
    <property type="project" value="TreeGrafter"/>
</dbReference>
<dbReference type="SUPFAM" id="SSF51735">
    <property type="entry name" value="NAD(P)-binding Rossmann-fold domains"/>
    <property type="match status" value="1"/>
</dbReference>
<reference evidence="3 4" key="1">
    <citation type="submission" date="2018-01" db="EMBL/GenBank/DDBJ databases">
        <title>Genome sequence of Iodobacter sp. strain PCH194 isolated from Indian Trans-Himalaya.</title>
        <authorList>
            <person name="Kumar V."/>
            <person name="Thakur V."/>
            <person name="Kumar S."/>
            <person name="Singh D."/>
        </authorList>
    </citation>
    <scope>NUCLEOTIDE SEQUENCE [LARGE SCALE GENOMIC DNA]</scope>
    <source>
        <strain evidence="3 4">PCH194</strain>
    </source>
</reference>
<gene>
    <name evidence="3" type="ORF">C1H71_03420</name>
</gene>
<dbReference type="Gene3D" id="3.40.50.720">
    <property type="entry name" value="NAD(P)-binding Rossmann-like Domain"/>
    <property type="match status" value="1"/>
</dbReference>
<keyword evidence="4" id="KW-1185">Reference proteome</keyword>
<dbReference type="CDD" id="cd05233">
    <property type="entry name" value="SDR_c"/>
    <property type="match status" value="1"/>
</dbReference>
<evidence type="ECO:0000259" key="2">
    <source>
        <dbReference type="SMART" id="SM00822"/>
    </source>
</evidence>
<protein>
    <submittedName>
        <fullName evidence="3">Short-chain dehydrogenase/reductase SDR</fullName>
    </submittedName>
</protein>
<dbReference type="PANTHER" id="PTHR42760">
    <property type="entry name" value="SHORT-CHAIN DEHYDROGENASES/REDUCTASES FAMILY MEMBER"/>
    <property type="match status" value="1"/>
</dbReference>
<feature type="domain" description="Ketoreductase" evidence="2">
    <location>
        <begin position="13"/>
        <end position="192"/>
    </location>
</feature>
<comment type="similarity">
    <text evidence="1">Belongs to the short-chain dehydrogenases/reductases (SDR) family.</text>
</comment>
<proteinExistence type="inferred from homology"/>
<dbReference type="InterPro" id="IPR002347">
    <property type="entry name" value="SDR_fam"/>
</dbReference>
<dbReference type="InterPro" id="IPR036291">
    <property type="entry name" value="NAD(P)-bd_dom_sf"/>
</dbReference>
<evidence type="ECO:0000313" key="3">
    <source>
        <dbReference type="EMBL" id="QBC42699.1"/>
    </source>
</evidence>
<dbReference type="NCBIfam" id="NF005559">
    <property type="entry name" value="PRK07231.1"/>
    <property type="match status" value="1"/>
</dbReference>
<dbReference type="InterPro" id="IPR020904">
    <property type="entry name" value="Sc_DH/Rdtase_CS"/>
</dbReference>
<dbReference type="KEGG" id="ifl:C1H71_03420"/>
<evidence type="ECO:0000256" key="1">
    <source>
        <dbReference type="ARBA" id="ARBA00006484"/>
    </source>
</evidence>
<sequence>MSLCDLMQNLHGKVVLITGGTTGIGLAAAKAFVASGAKVVVAARNAEQGAAAESQLRALGDAVFHACDVIDPLSVAALVSFTIEHFGQLDAAVNSAACDTRPIPTHEMSFEDASKTVSTDVLGVFNCMKYQIEAMLRLGGGTIVNVSSVNGLSGVPTAAIYSAAKHAVIGLTRSTAKEYIGRGIRINAVCPGATETPRRERRTAHLSEDQLLEHQAQLAQAIPIGRLAQAEEIANAILWLSSAASSYVVGHSLVVDGGLQA</sequence>
<dbReference type="InterPro" id="IPR057326">
    <property type="entry name" value="KR_dom"/>
</dbReference>
<dbReference type="PRINTS" id="PR00080">
    <property type="entry name" value="SDRFAMILY"/>
</dbReference>
<name>A0A7G3G6B9_9NEIS</name>
<dbReference type="AlphaFoldDB" id="A0A7G3G6B9"/>
<dbReference type="Pfam" id="PF13561">
    <property type="entry name" value="adh_short_C2"/>
    <property type="match status" value="1"/>
</dbReference>
<dbReference type="SMART" id="SM00822">
    <property type="entry name" value="PKS_KR"/>
    <property type="match status" value="1"/>
</dbReference>
<dbReference type="PROSITE" id="PS00061">
    <property type="entry name" value="ADH_SHORT"/>
    <property type="match status" value="1"/>
</dbReference>
<accession>A0A7G3G6B9</accession>
<evidence type="ECO:0000313" key="4">
    <source>
        <dbReference type="Proteomes" id="UP000515917"/>
    </source>
</evidence>
<dbReference type="Proteomes" id="UP000515917">
    <property type="component" value="Chromosome"/>
</dbReference>
<dbReference type="PRINTS" id="PR00081">
    <property type="entry name" value="GDHRDH"/>
</dbReference>
<organism evidence="3 4">
    <name type="scientific">Iodobacter fluviatilis</name>
    <dbReference type="NCBI Taxonomy" id="537"/>
    <lineage>
        <taxon>Bacteria</taxon>
        <taxon>Pseudomonadati</taxon>
        <taxon>Pseudomonadota</taxon>
        <taxon>Betaproteobacteria</taxon>
        <taxon>Neisseriales</taxon>
        <taxon>Chitinibacteraceae</taxon>
        <taxon>Iodobacter</taxon>
    </lineage>
</organism>
<dbReference type="FunFam" id="3.40.50.720:FF:000084">
    <property type="entry name" value="Short-chain dehydrogenase reductase"/>
    <property type="match status" value="1"/>
</dbReference>